<evidence type="ECO:0008006" key="3">
    <source>
        <dbReference type="Google" id="ProtNLM"/>
    </source>
</evidence>
<proteinExistence type="predicted"/>
<dbReference type="AlphaFoldDB" id="A0A077ATE9"/>
<name>A0A077ATE9_9PROT</name>
<reference evidence="1 2" key="1">
    <citation type="submission" date="2014-07" db="EMBL/GenBank/DDBJ databases">
        <title>Comparative genomic insights into amoeba endosymbionts belonging to the families of Holosporaceae and Candidatus Midichloriaceae within Rickettsiales.</title>
        <authorList>
            <person name="Wang Z."/>
            <person name="Wu M."/>
        </authorList>
    </citation>
    <scope>NUCLEOTIDE SEQUENCE [LARGE SCALE GENOMIC DNA]</scope>
    <source>
        <strain evidence="1">PRA3</strain>
    </source>
</reference>
<evidence type="ECO:0000313" key="2">
    <source>
        <dbReference type="Proteomes" id="UP000028926"/>
    </source>
</evidence>
<keyword evidence="2" id="KW-1185">Reference proteome</keyword>
<accession>A0A077ATE9</accession>
<gene>
    <name evidence="1" type="ORF">ID47_01360</name>
</gene>
<dbReference type="eggNOG" id="ENOG5031QWG">
    <property type="taxonomic scope" value="Bacteria"/>
</dbReference>
<protein>
    <recommendedName>
        <fullName evidence="3">Conjugal transfer protein TraW</fullName>
    </recommendedName>
</protein>
<dbReference type="STRING" id="91604.ID47_01360"/>
<dbReference type="EMBL" id="CP008941">
    <property type="protein sequence ID" value="AIK95676.1"/>
    <property type="molecule type" value="Genomic_DNA"/>
</dbReference>
<dbReference type="Proteomes" id="UP000028926">
    <property type="component" value="Chromosome"/>
</dbReference>
<evidence type="ECO:0000313" key="1">
    <source>
        <dbReference type="EMBL" id="AIK95676.1"/>
    </source>
</evidence>
<dbReference type="KEGG" id="paca:ID47_01360"/>
<organism evidence="1 2">
    <name type="scientific">Candidatus Odyssella acanthamoebae</name>
    <dbReference type="NCBI Taxonomy" id="91604"/>
    <lineage>
        <taxon>Bacteria</taxon>
        <taxon>Pseudomonadati</taxon>
        <taxon>Pseudomonadota</taxon>
        <taxon>Alphaproteobacteria</taxon>
        <taxon>Holosporales</taxon>
        <taxon>Candidatus Paracaedibacteraceae</taxon>
        <taxon>Candidatus Odyssella</taxon>
    </lineage>
</organism>
<sequence>MLEVIEKKLGHLSELGQLESHQQIVQDQMKHKALNPVAVKGISRATTSTTRFYDPSIKVPYDLKDHEGRIFQQAGTVINPLKTHALTKPLLFINGEDPEQVAWALSQHTRNPRAKLILVQGSPFKLAQENDFAVFFDQGGKLVKKLGITEVPTLVTQNDDKLQIDTLALEQEANHD</sequence>
<dbReference type="HOGENOM" id="CLU_087622_1_0_5"/>